<dbReference type="NCBIfam" id="NF006159">
    <property type="entry name" value="PRK08303.1"/>
    <property type="match status" value="1"/>
</dbReference>
<dbReference type="PANTHER" id="PTHR44147:SF2">
    <property type="entry name" value="DEHYDROGENASE_REDUCTASE SDR FAMILY MEMBER 1"/>
    <property type="match status" value="1"/>
</dbReference>
<dbReference type="EMBL" id="JBHSAY010000013">
    <property type="protein sequence ID" value="MFC4133720.1"/>
    <property type="molecule type" value="Genomic_DNA"/>
</dbReference>
<comment type="caution">
    <text evidence="1">The sequence shown here is derived from an EMBL/GenBank/DDBJ whole genome shotgun (WGS) entry which is preliminary data.</text>
</comment>
<dbReference type="Pfam" id="PF00106">
    <property type="entry name" value="adh_short"/>
    <property type="match status" value="1"/>
</dbReference>
<gene>
    <name evidence="1" type="ORF">ACFOZ4_24175</name>
</gene>
<evidence type="ECO:0000313" key="2">
    <source>
        <dbReference type="Proteomes" id="UP001595816"/>
    </source>
</evidence>
<evidence type="ECO:0000313" key="1">
    <source>
        <dbReference type="EMBL" id="MFC4133720.1"/>
    </source>
</evidence>
<organism evidence="1 2">
    <name type="scientific">Hamadaea flava</name>
    <dbReference type="NCBI Taxonomy" id="1742688"/>
    <lineage>
        <taxon>Bacteria</taxon>
        <taxon>Bacillati</taxon>
        <taxon>Actinomycetota</taxon>
        <taxon>Actinomycetes</taxon>
        <taxon>Micromonosporales</taxon>
        <taxon>Micromonosporaceae</taxon>
        <taxon>Hamadaea</taxon>
    </lineage>
</organism>
<dbReference type="PANTHER" id="PTHR44147">
    <property type="entry name" value="DEHYDROGENASE/REDUCTASE SDR FAMILY MEMBER 1"/>
    <property type="match status" value="1"/>
</dbReference>
<dbReference type="RefSeq" id="WP_253750504.1">
    <property type="nucleotide sequence ID" value="NZ_JAMZDZ010000001.1"/>
</dbReference>
<dbReference type="PRINTS" id="PR00081">
    <property type="entry name" value="GDHRDH"/>
</dbReference>
<proteinExistence type="predicted"/>
<dbReference type="InterPro" id="IPR036291">
    <property type="entry name" value="NAD(P)-bd_dom_sf"/>
</dbReference>
<accession>A0ABV8LSH4</accession>
<name>A0ABV8LSH4_9ACTN</name>
<dbReference type="Gene3D" id="3.40.50.720">
    <property type="entry name" value="NAD(P)-binding Rossmann-like Domain"/>
    <property type="match status" value="1"/>
</dbReference>
<sequence length="309" mass="33315">MNTTWERPLKGRVALVAGATRGCGRAIAVHLGLAGATVYATGRTTRARPSEMGRPETIEETAELITGAGGTAYAVEADHLVPEQVAALVARIRREQGRLDVLVNDIWGGDPFSEWDKPLWEHDLGKGLHMLDVGLRTHIITSHYALGLLSERPGRLLVEVTDGTAEFNRAYRGEFFYDLVKASINRIAMAQGEELAKVGCVAVGVTPGFLRSEAMLDHFGVTEATWRDAAGPDNPHFSLSESPDYLGRGIAALAADPDAARFGGQTLSSGQLAKEYAIVDNDGTRPDFWAYAAANSLDSQGVIDDAQWR</sequence>
<keyword evidence="2" id="KW-1185">Reference proteome</keyword>
<dbReference type="InterPro" id="IPR002347">
    <property type="entry name" value="SDR_fam"/>
</dbReference>
<dbReference type="SUPFAM" id="SSF51735">
    <property type="entry name" value="NAD(P)-binding Rossmann-fold domains"/>
    <property type="match status" value="1"/>
</dbReference>
<reference evidence="2" key="1">
    <citation type="journal article" date="2019" name="Int. J. Syst. Evol. Microbiol.">
        <title>The Global Catalogue of Microorganisms (GCM) 10K type strain sequencing project: providing services to taxonomists for standard genome sequencing and annotation.</title>
        <authorList>
            <consortium name="The Broad Institute Genomics Platform"/>
            <consortium name="The Broad Institute Genome Sequencing Center for Infectious Disease"/>
            <person name="Wu L."/>
            <person name="Ma J."/>
        </authorList>
    </citation>
    <scope>NUCLEOTIDE SEQUENCE [LARGE SCALE GENOMIC DNA]</scope>
    <source>
        <strain evidence="2">CGMCC 4.7289</strain>
    </source>
</reference>
<protein>
    <submittedName>
        <fullName evidence="1">SDR family oxidoreductase</fullName>
    </submittedName>
</protein>
<dbReference type="Proteomes" id="UP001595816">
    <property type="component" value="Unassembled WGS sequence"/>
</dbReference>